<dbReference type="GO" id="GO:0003735">
    <property type="term" value="F:structural constituent of ribosome"/>
    <property type="evidence" value="ECO:0007669"/>
    <property type="project" value="InterPro"/>
</dbReference>
<dbReference type="OrthoDB" id="9803251at2"/>
<feature type="binding site" evidence="8">
    <location>
        <position position="39"/>
    </location>
    <ligand>
        <name>Zn(2+)</name>
        <dbReference type="ChEBI" id="CHEBI:29105"/>
    </ligand>
</feature>
<comment type="caution">
    <text evidence="9">The sequence shown here is derived from an EMBL/GenBank/DDBJ whole genome shotgun (WGS) entry which is preliminary data.</text>
</comment>
<name>A0A833LY55_9LEPT</name>
<reference evidence="9 10" key="1">
    <citation type="submission" date="2019-10" db="EMBL/GenBank/DDBJ databases">
        <title>Extracellular Electron Transfer in a Candidatus Methanoperedens spp. Enrichment Culture.</title>
        <authorList>
            <person name="Berger S."/>
            <person name="Rangel Shaw D."/>
            <person name="Berben T."/>
            <person name="In 'T Zandt M."/>
            <person name="Frank J."/>
            <person name="Reimann J."/>
            <person name="Jetten M.S.M."/>
            <person name="Welte C.U."/>
        </authorList>
    </citation>
    <scope>NUCLEOTIDE SEQUENCE [LARGE SCALE GENOMIC DNA]</scope>
    <source>
        <strain evidence="9">SB12</strain>
    </source>
</reference>
<dbReference type="InterPro" id="IPR042105">
    <property type="entry name" value="Ribosomal_bL31_sf"/>
</dbReference>
<proteinExistence type="inferred from homology"/>
<dbReference type="PANTHER" id="PTHR33280">
    <property type="entry name" value="50S RIBOSOMAL PROTEIN L31, CHLOROPLASTIC"/>
    <property type="match status" value="1"/>
</dbReference>
<feature type="binding site" evidence="8">
    <location>
        <position position="36"/>
    </location>
    <ligand>
        <name>Zn(2+)</name>
        <dbReference type="ChEBI" id="CHEBI:29105"/>
    </ligand>
</feature>
<keyword evidence="6 8" id="KW-0687">Ribonucleoprotein</keyword>
<dbReference type="RefSeq" id="WP_002770193.1">
    <property type="nucleotide sequence ID" value="NZ_JQDG01000013.1"/>
</dbReference>
<dbReference type="NCBIfam" id="NF000612">
    <property type="entry name" value="PRK00019.1"/>
    <property type="match status" value="1"/>
</dbReference>
<dbReference type="PROSITE" id="PS01143">
    <property type="entry name" value="RIBOSOMAL_L31"/>
    <property type="match status" value="1"/>
</dbReference>
<dbReference type="EMBL" id="WBUI01000011">
    <property type="protein sequence ID" value="KAB2932016.1"/>
    <property type="molecule type" value="Genomic_DNA"/>
</dbReference>
<evidence type="ECO:0000256" key="1">
    <source>
        <dbReference type="ARBA" id="ARBA00009296"/>
    </source>
</evidence>
<comment type="subunit">
    <text evidence="2 8">Part of the 50S ribosomal subunit.</text>
</comment>
<evidence type="ECO:0000256" key="2">
    <source>
        <dbReference type="ARBA" id="ARBA00011838"/>
    </source>
</evidence>
<keyword evidence="3 8" id="KW-0699">rRNA-binding</keyword>
<evidence type="ECO:0000256" key="6">
    <source>
        <dbReference type="ARBA" id="ARBA00023274"/>
    </source>
</evidence>
<keyword evidence="8" id="KW-0862">Zinc</keyword>
<sequence>MKAALHPEYNEATITCVCGATYKTRTTKGDMTVEICANCHPFFTGTQKIVDAAGRVERFKKKFKMK</sequence>
<keyword evidence="8" id="KW-0479">Metal-binding</keyword>
<organism evidence="9 10">
    <name type="scientific">Leptonema illini</name>
    <dbReference type="NCBI Taxonomy" id="183"/>
    <lineage>
        <taxon>Bacteria</taxon>
        <taxon>Pseudomonadati</taxon>
        <taxon>Spirochaetota</taxon>
        <taxon>Spirochaetia</taxon>
        <taxon>Leptospirales</taxon>
        <taxon>Leptospiraceae</taxon>
        <taxon>Leptonema</taxon>
    </lineage>
</organism>
<dbReference type="InterPro" id="IPR002150">
    <property type="entry name" value="Ribosomal_bL31"/>
</dbReference>
<dbReference type="Gene3D" id="4.10.830.30">
    <property type="entry name" value="Ribosomal protein L31"/>
    <property type="match status" value="1"/>
</dbReference>
<dbReference type="GO" id="GO:1990904">
    <property type="term" value="C:ribonucleoprotein complex"/>
    <property type="evidence" value="ECO:0007669"/>
    <property type="project" value="UniProtKB-KW"/>
</dbReference>
<dbReference type="GO" id="GO:0046872">
    <property type="term" value="F:metal ion binding"/>
    <property type="evidence" value="ECO:0007669"/>
    <property type="project" value="UniProtKB-KW"/>
</dbReference>
<dbReference type="HAMAP" id="MF_00501">
    <property type="entry name" value="Ribosomal_bL31_1"/>
    <property type="match status" value="1"/>
</dbReference>
<protein>
    <recommendedName>
        <fullName evidence="7 8">Large ribosomal subunit protein bL31</fullName>
    </recommendedName>
</protein>
<comment type="similarity">
    <text evidence="1 8">Belongs to the bacterial ribosomal protein bL31 family. Type A subfamily.</text>
</comment>
<dbReference type="Proteomes" id="UP000460298">
    <property type="component" value="Unassembled WGS sequence"/>
</dbReference>
<dbReference type="SUPFAM" id="SSF143800">
    <property type="entry name" value="L28p-like"/>
    <property type="match status" value="1"/>
</dbReference>
<feature type="binding site" evidence="8">
    <location>
        <position position="16"/>
    </location>
    <ligand>
        <name>Zn(2+)</name>
        <dbReference type="ChEBI" id="CHEBI:29105"/>
    </ligand>
</feature>
<dbReference type="AlphaFoldDB" id="A0A833LY55"/>
<dbReference type="PANTHER" id="PTHR33280:SF1">
    <property type="entry name" value="LARGE RIBOSOMAL SUBUNIT PROTEIN BL31C"/>
    <property type="match status" value="1"/>
</dbReference>
<gene>
    <name evidence="8 9" type="primary">rpmE</name>
    <name evidence="9" type="ORF">F9K24_12080</name>
</gene>
<dbReference type="GO" id="GO:0019843">
    <property type="term" value="F:rRNA binding"/>
    <property type="evidence" value="ECO:0007669"/>
    <property type="project" value="UniProtKB-KW"/>
</dbReference>
<accession>A0A833LY55</accession>
<dbReference type="GO" id="GO:0005840">
    <property type="term" value="C:ribosome"/>
    <property type="evidence" value="ECO:0007669"/>
    <property type="project" value="UniProtKB-KW"/>
</dbReference>
<evidence type="ECO:0000256" key="4">
    <source>
        <dbReference type="ARBA" id="ARBA00022884"/>
    </source>
</evidence>
<evidence type="ECO:0000313" key="9">
    <source>
        <dbReference type="EMBL" id="KAB2932016.1"/>
    </source>
</evidence>
<dbReference type="Pfam" id="PF01197">
    <property type="entry name" value="Ribosomal_L31"/>
    <property type="match status" value="1"/>
</dbReference>
<evidence type="ECO:0000256" key="7">
    <source>
        <dbReference type="ARBA" id="ARBA00035687"/>
    </source>
</evidence>
<keyword evidence="5 8" id="KW-0689">Ribosomal protein</keyword>
<comment type="function">
    <text evidence="8">Binds the 23S rRNA.</text>
</comment>
<comment type="cofactor">
    <cofactor evidence="8">
        <name>Zn(2+)</name>
        <dbReference type="ChEBI" id="CHEBI:29105"/>
    </cofactor>
    <text evidence="8">Binds 1 zinc ion per subunit.</text>
</comment>
<evidence type="ECO:0000313" key="10">
    <source>
        <dbReference type="Proteomes" id="UP000460298"/>
    </source>
</evidence>
<evidence type="ECO:0000256" key="8">
    <source>
        <dbReference type="HAMAP-Rule" id="MF_00501"/>
    </source>
</evidence>
<dbReference type="InterPro" id="IPR034704">
    <property type="entry name" value="Ribosomal_bL28/bL31-like_sf"/>
</dbReference>
<keyword evidence="4 8" id="KW-0694">RNA-binding</keyword>
<evidence type="ECO:0000256" key="5">
    <source>
        <dbReference type="ARBA" id="ARBA00022980"/>
    </source>
</evidence>
<feature type="binding site" evidence="8">
    <location>
        <position position="18"/>
    </location>
    <ligand>
        <name>Zn(2+)</name>
        <dbReference type="ChEBI" id="CHEBI:29105"/>
    </ligand>
</feature>
<dbReference type="GO" id="GO:0006412">
    <property type="term" value="P:translation"/>
    <property type="evidence" value="ECO:0007669"/>
    <property type="project" value="UniProtKB-UniRule"/>
</dbReference>
<dbReference type="NCBIfam" id="TIGR00105">
    <property type="entry name" value="L31"/>
    <property type="match status" value="1"/>
</dbReference>
<dbReference type="PRINTS" id="PR01249">
    <property type="entry name" value="RIBOSOMALL31"/>
</dbReference>
<evidence type="ECO:0000256" key="3">
    <source>
        <dbReference type="ARBA" id="ARBA00022730"/>
    </source>
</evidence>
<dbReference type="InterPro" id="IPR027491">
    <property type="entry name" value="Ribosomal_bL31_A"/>
</dbReference>